<dbReference type="RefSeq" id="WP_205009881.1">
    <property type="nucleotide sequence ID" value="NZ_JAFBEH010000025.1"/>
</dbReference>
<gene>
    <name evidence="1" type="ORF">JOC28_001310</name>
</gene>
<keyword evidence="2" id="KW-1185">Reference proteome</keyword>
<name>A0ABS2PU59_9STRE</name>
<comment type="caution">
    <text evidence="1">The sequence shown here is derived from an EMBL/GenBank/DDBJ whole genome shotgun (WGS) entry which is preliminary data.</text>
</comment>
<sequence length="148" mass="16820">MNKFLKTLVVGASAGAATAYFFTSKKGKEVKVKATKLYNDYKQDPESYHQMAKDKVNEYKDVAVETFNDYKEKYETADIKKEDIIAVVKEKSEQVKDLATEKFQSVKESVDTQAEETNTQVDDIVIDLVEEVPVETAESTERTKTEEN</sequence>
<protein>
    <submittedName>
        <fullName evidence="1">Gas vesicle protein</fullName>
    </submittedName>
</protein>
<accession>A0ABS2PU59</accession>
<dbReference type="InterPro" id="IPR024623">
    <property type="entry name" value="YtxH"/>
</dbReference>
<organism evidence="1 2">
    <name type="scientific">Streptococcus loxodontisalivarius</name>
    <dbReference type="NCBI Taxonomy" id="1349415"/>
    <lineage>
        <taxon>Bacteria</taxon>
        <taxon>Bacillati</taxon>
        <taxon>Bacillota</taxon>
        <taxon>Bacilli</taxon>
        <taxon>Lactobacillales</taxon>
        <taxon>Streptococcaceae</taxon>
        <taxon>Streptococcus</taxon>
    </lineage>
</organism>
<evidence type="ECO:0000313" key="1">
    <source>
        <dbReference type="EMBL" id="MBM7643009.1"/>
    </source>
</evidence>
<evidence type="ECO:0000313" key="2">
    <source>
        <dbReference type="Proteomes" id="UP000697472"/>
    </source>
</evidence>
<reference evidence="1 2" key="1">
    <citation type="submission" date="2021-01" db="EMBL/GenBank/DDBJ databases">
        <title>Genomic Encyclopedia of Type Strains, Phase IV (KMG-IV): sequencing the most valuable type-strain genomes for metagenomic binning, comparative biology and taxonomic classification.</title>
        <authorList>
            <person name="Goeker M."/>
        </authorList>
    </citation>
    <scope>NUCLEOTIDE SEQUENCE [LARGE SCALE GENOMIC DNA]</scope>
    <source>
        <strain evidence="1 2">DSM 27382</strain>
    </source>
</reference>
<dbReference type="Pfam" id="PF12732">
    <property type="entry name" value="YtxH"/>
    <property type="match status" value="1"/>
</dbReference>
<dbReference type="Proteomes" id="UP000697472">
    <property type="component" value="Unassembled WGS sequence"/>
</dbReference>
<dbReference type="EMBL" id="JAFBEH010000025">
    <property type="protein sequence ID" value="MBM7643009.1"/>
    <property type="molecule type" value="Genomic_DNA"/>
</dbReference>
<proteinExistence type="predicted"/>